<sequence>MKLKLLNFLFAFVLCLSCTAQDEDDSVKINTQKITRSEGLNNAFTDLVFFDNQWFLSYRESDKHALGLDGIVKILTSSDGINWSVIREFKEDNLDLRDAMFAINGDKLMAYVHGSRYEGTNLVMFKDFKSDYTKEKGWNDLQNVLLDKRKDYTSKIEGNQAWPWKITWYKGKAYSFAYGKDSFFDFYTSSNGLNFQNMFFDQNIKGIPTEATLEIDSKGVFYVLSRRDDGGAIIGKSTNSGSTFEWFGEIPIYSFGGPDFVFYKDGLLVSGRENHKVILGYYDLTTNEYKKLYTLKSAGDCSYPGMVLKNDILWISYYSGHENKSGTSIYLSRIDLTTLTF</sequence>
<evidence type="ECO:0000256" key="1">
    <source>
        <dbReference type="SAM" id="SignalP"/>
    </source>
</evidence>
<proteinExistence type="predicted"/>
<feature type="chain" id="PRO_5012070333" description="Exo-alpha-sialidase" evidence="1">
    <location>
        <begin position="21"/>
        <end position="341"/>
    </location>
</feature>
<keyword evidence="3" id="KW-1185">Reference proteome</keyword>
<dbReference type="OrthoDB" id="20875at2"/>
<organism evidence="2 3">
    <name type="scientific">Flavobacterium defluvii</name>
    <dbReference type="NCBI Taxonomy" id="370979"/>
    <lineage>
        <taxon>Bacteria</taxon>
        <taxon>Pseudomonadati</taxon>
        <taxon>Bacteroidota</taxon>
        <taxon>Flavobacteriia</taxon>
        <taxon>Flavobacteriales</taxon>
        <taxon>Flavobacteriaceae</taxon>
        <taxon>Flavobacterium</taxon>
    </lineage>
</organism>
<evidence type="ECO:0000313" key="2">
    <source>
        <dbReference type="EMBL" id="SHG94376.1"/>
    </source>
</evidence>
<dbReference type="AlphaFoldDB" id="A0A1M5NXT9"/>
<dbReference type="STRING" id="370979.SAMN05443663_104327"/>
<dbReference type="EMBL" id="FQWC01000004">
    <property type="protein sequence ID" value="SHG94376.1"/>
    <property type="molecule type" value="Genomic_DNA"/>
</dbReference>
<name>A0A1M5NXT9_9FLAO</name>
<dbReference type="SUPFAM" id="SSF50939">
    <property type="entry name" value="Sialidases"/>
    <property type="match status" value="1"/>
</dbReference>
<dbReference type="RefSeq" id="WP_073416401.1">
    <property type="nucleotide sequence ID" value="NZ_FQWC01000004.1"/>
</dbReference>
<keyword evidence="1" id="KW-0732">Signal</keyword>
<dbReference type="InterPro" id="IPR036278">
    <property type="entry name" value="Sialidase_sf"/>
</dbReference>
<accession>A0A1M5NXT9</accession>
<evidence type="ECO:0000313" key="3">
    <source>
        <dbReference type="Proteomes" id="UP000184071"/>
    </source>
</evidence>
<reference evidence="3" key="1">
    <citation type="submission" date="2016-11" db="EMBL/GenBank/DDBJ databases">
        <authorList>
            <person name="Varghese N."/>
            <person name="Submissions S."/>
        </authorList>
    </citation>
    <scope>NUCLEOTIDE SEQUENCE [LARGE SCALE GENOMIC DNA]</scope>
    <source>
        <strain evidence="3">DSM 17963</strain>
    </source>
</reference>
<feature type="signal peptide" evidence="1">
    <location>
        <begin position="1"/>
        <end position="20"/>
    </location>
</feature>
<evidence type="ECO:0008006" key="4">
    <source>
        <dbReference type="Google" id="ProtNLM"/>
    </source>
</evidence>
<gene>
    <name evidence="2" type="ORF">SAMN05443663_104327</name>
</gene>
<protein>
    <recommendedName>
        <fullName evidence="4">Exo-alpha-sialidase</fullName>
    </recommendedName>
</protein>
<dbReference type="Proteomes" id="UP000184071">
    <property type="component" value="Unassembled WGS sequence"/>
</dbReference>